<keyword evidence="1" id="KW-0472">Membrane</keyword>
<proteinExistence type="predicted"/>
<reference evidence="2 3" key="1">
    <citation type="journal article" date="2016" name="Environ. Microbiol.">
        <title>Genomic resolution of a cold subsurface aquifer community provides metabolic insights for novel microbes adapted to high CO concentrations.</title>
        <authorList>
            <person name="Probst A.J."/>
            <person name="Castelle C.J."/>
            <person name="Singh A."/>
            <person name="Brown C.T."/>
            <person name="Anantharaman K."/>
            <person name="Sharon I."/>
            <person name="Hug L.A."/>
            <person name="Burstein D."/>
            <person name="Emerson J.B."/>
            <person name="Thomas B.C."/>
            <person name="Banfield J.F."/>
        </authorList>
    </citation>
    <scope>NUCLEOTIDE SEQUENCE [LARGE SCALE GENOMIC DNA]</scope>
    <source>
        <strain evidence="2">CG2_30_40_21</strain>
    </source>
</reference>
<accession>A0A1J5E127</accession>
<dbReference type="AlphaFoldDB" id="A0A1J5E127"/>
<name>A0A1J5E127_9BACT</name>
<feature type="transmembrane region" description="Helical" evidence="1">
    <location>
        <begin position="6"/>
        <end position="28"/>
    </location>
</feature>
<gene>
    <name evidence="2" type="ORF">AUJ95_02155</name>
</gene>
<protein>
    <submittedName>
        <fullName evidence="2">Uncharacterized protein</fullName>
    </submittedName>
</protein>
<keyword evidence="1" id="KW-0812">Transmembrane</keyword>
<dbReference type="STRING" id="1817895.AUJ95_02155"/>
<evidence type="ECO:0000313" key="3">
    <source>
        <dbReference type="Proteomes" id="UP000183085"/>
    </source>
</evidence>
<comment type="caution">
    <text evidence="2">The sequence shown here is derived from an EMBL/GenBank/DDBJ whole genome shotgun (WGS) entry which is preliminary data.</text>
</comment>
<evidence type="ECO:0000256" key="1">
    <source>
        <dbReference type="SAM" id="Phobius"/>
    </source>
</evidence>
<organism evidence="2 3">
    <name type="scientific">Candidatus Desantisbacteria bacterium CG2_30_40_21</name>
    <dbReference type="NCBI Taxonomy" id="1817895"/>
    <lineage>
        <taxon>Bacteria</taxon>
        <taxon>Candidatus Desantisiibacteriota</taxon>
    </lineage>
</organism>
<dbReference type="Proteomes" id="UP000183085">
    <property type="component" value="Unassembled WGS sequence"/>
</dbReference>
<sequence>MDILLIVQLSIILIVAITWGLMVTFFWWELIQLRKVRHYMSTYPDKLYEAIEFMEKVGEVSNELKRETLPTITAVTGDVRMLGGDIKAALNELIKLTELARTKPAWVETVISAVDARFEARLKQVAETIRRLREE</sequence>
<dbReference type="EMBL" id="MNYI01000060">
    <property type="protein sequence ID" value="OIP42108.1"/>
    <property type="molecule type" value="Genomic_DNA"/>
</dbReference>
<keyword evidence="1" id="KW-1133">Transmembrane helix</keyword>
<evidence type="ECO:0000313" key="2">
    <source>
        <dbReference type="EMBL" id="OIP42108.1"/>
    </source>
</evidence>